<comment type="subcellular location">
    <subcellularLocation>
        <location evidence="2">Endosome membrane</location>
        <topology evidence="2">Peripheral membrane protein</topology>
    </subcellularLocation>
    <subcellularLocation>
        <location evidence="1">Golgi apparatus</location>
        <location evidence="1">trans-Golgi network membrane</location>
        <topology evidence="1">Peripheral membrane protein</topology>
    </subcellularLocation>
</comment>
<dbReference type="Pfam" id="PF16854">
    <property type="entry name" value="VPS53_C"/>
    <property type="match status" value="1"/>
</dbReference>
<keyword evidence="5" id="KW-0967">Endosome</keyword>
<keyword evidence="12" id="KW-1185">Reference proteome</keyword>
<keyword evidence="6" id="KW-0333">Golgi apparatus</keyword>
<evidence type="ECO:0000256" key="7">
    <source>
        <dbReference type="ARBA" id="ARBA00023136"/>
    </source>
</evidence>
<evidence type="ECO:0000256" key="8">
    <source>
        <dbReference type="SAM" id="Coils"/>
    </source>
</evidence>
<organism evidence="11 12">
    <name type="scientific">Dimorphilus gyrociliatus</name>
    <dbReference type="NCBI Taxonomy" id="2664684"/>
    <lineage>
        <taxon>Eukaryota</taxon>
        <taxon>Metazoa</taxon>
        <taxon>Spiralia</taxon>
        <taxon>Lophotrochozoa</taxon>
        <taxon>Annelida</taxon>
        <taxon>Polychaeta</taxon>
        <taxon>Polychaeta incertae sedis</taxon>
        <taxon>Dinophilidae</taxon>
        <taxon>Dimorphilus</taxon>
    </lineage>
</organism>
<gene>
    <name evidence="11" type="ORF">DGYR_LOCUS4826</name>
</gene>
<evidence type="ECO:0000256" key="5">
    <source>
        <dbReference type="ARBA" id="ARBA00022753"/>
    </source>
</evidence>
<keyword evidence="7" id="KW-0472">Membrane</keyword>
<evidence type="ECO:0000256" key="2">
    <source>
        <dbReference type="ARBA" id="ARBA00004481"/>
    </source>
</evidence>
<dbReference type="OrthoDB" id="10261632at2759"/>
<dbReference type="PANTHER" id="PTHR12820:SF0">
    <property type="entry name" value="VACUOLAR PROTEIN SORTING-ASSOCIATED PROTEIN 53 HOMOLOG"/>
    <property type="match status" value="1"/>
</dbReference>
<evidence type="ECO:0000313" key="12">
    <source>
        <dbReference type="Proteomes" id="UP000549394"/>
    </source>
</evidence>
<dbReference type="GO" id="GO:0042147">
    <property type="term" value="P:retrograde transport, endosome to Golgi"/>
    <property type="evidence" value="ECO:0007669"/>
    <property type="project" value="InterPro"/>
</dbReference>
<evidence type="ECO:0000256" key="6">
    <source>
        <dbReference type="ARBA" id="ARBA00023034"/>
    </source>
</evidence>
<dbReference type="Proteomes" id="UP000549394">
    <property type="component" value="Unassembled WGS sequence"/>
</dbReference>
<dbReference type="EMBL" id="CAJFCJ010000006">
    <property type="protein sequence ID" value="CAD5116180.1"/>
    <property type="molecule type" value="Genomic_DNA"/>
</dbReference>
<dbReference type="Gene3D" id="1.10.357.110">
    <property type="entry name" value="Vacuolar protein sorting-associated protein 53, C-terminus"/>
    <property type="match status" value="1"/>
</dbReference>
<keyword evidence="8" id="KW-0175">Coiled coil</keyword>
<dbReference type="PANTHER" id="PTHR12820">
    <property type="entry name" value="VACUOLAR SORTING PROTEIN 53"/>
    <property type="match status" value="1"/>
</dbReference>
<reference evidence="11 12" key="1">
    <citation type="submission" date="2020-08" db="EMBL/GenBank/DDBJ databases">
        <authorList>
            <person name="Hejnol A."/>
        </authorList>
    </citation>
    <scope>NUCLEOTIDE SEQUENCE [LARGE SCALE GENOMIC DNA]</scope>
</reference>
<dbReference type="GO" id="GO:0000938">
    <property type="term" value="C:GARP complex"/>
    <property type="evidence" value="ECO:0007669"/>
    <property type="project" value="InterPro"/>
</dbReference>
<dbReference type="Pfam" id="PF04100">
    <property type="entry name" value="Vps53_N"/>
    <property type="match status" value="1"/>
</dbReference>
<evidence type="ECO:0000256" key="3">
    <source>
        <dbReference type="ARBA" id="ARBA00008628"/>
    </source>
</evidence>
<evidence type="ECO:0000256" key="4">
    <source>
        <dbReference type="ARBA" id="ARBA00014103"/>
    </source>
</evidence>
<dbReference type="GO" id="GO:0010008">
    <property type="term" value="C:endosome membrane"/>
    <property type="evidence" value="ECO:0007669"/>
    <property type="project" value="UniProtKB-SubCell"/>
</dbReference>
<comment type="caution">
    <text evidence="11">The sequence shown here is derived from an EMBL/GenBank/DDBJ whole genome shotgun (WGS) entry which is preliminary data.</text>
</comment>
<comment type="similarity">
    <text evidence="3">Belongs to the VPS53 family.</text>
</comment>
<dbReference type="GO" id="GO:0005829">
    <property type="term" value="C:cytosol"/>
    <property type="evidence" value="ECO:0007669"/>
    <property type="project" value="GOC"/>
</dbReference>
<dbReference type="InterPro" id="IPR007234">
    <property type="entry name" value="Vps53_N"/>
</dbReference>
<dbReference type="AlphaFoldDB" id="A0A7I8VJF8"/>
<feature type="coiled-coil region" evidence="8">
    <location>
        <begin position="115"/>
        <end position="142"/>
    </location>
</feature>
<feature type="domain" description="Vps53 C-terminal" evidence="10">
    <location>
        <begin position="688"/>
        <end position="772"/>
    </location>
</feature>
<accession>A0A7I8VJF8</accession>
<dbReference type="InterPro" id="IPR031745">
    <property type="entry name" value="Vps53_C"/>
</dbReference>
<name>A0A7I8VJF8_9ANNE</name>
<proteinExistence type="inferred from homology"/>
<evidence type="ECO:0000259" key="10">
    <source>
        <dbReference type="Pfam" id="PF16854"/>
    </source>
</evidence>
<evidence type="ECO:0000256" key="1">
    <source>
        <dbReference type="ARBA" id="ARBA00004150"/>
    </source>
</evidence>
<evidence type="ECO:0000313" key="11">
    <source>
        <dbReference type="EMBL" id="CAD5116180.1"/>
    </source>
</evidence>
<protein>
    <recommendedName>
        <fullName evidence="4">Vacuolar protein sorting-associated protein 53 homolog</fullName>
    </recommendedName>
</protein>
<feature type="domain" description="Vps53 N-terminal" evidence="9">
    <location>
        <begin position="44"/>
        <end position="445"/>
    </location>
</feature>
<dbReference type="InterPro" id="IPR038260">
    <property type="entry name" value="Vps53_C_sf"/>
</dbReference>
<evidence type="ECO:0000259" key="9">
    <source>
        <dbReference type="Pfam" id="PF04100"/>
    </source>
</evidence>
<sequence>MADQCDDDDQLTEDAILHAAITFDDEVKDAIQQVIPVFDSLDKPDFNAVEYINTLFPSEQSLVNIDDVIHQEQRKLKKLDIEILGVVRSDVNGAERGKETLFEAQRTIRELFTKIADIKGKAEKSERMVKEITRDIKQLDNAKRHLTIAITVLNHVRMLVEGVDQLSHLTQRREYKEAAKLLQGVIHVFEHLQRYMDIPQISELAKREDSIKTQLALQIREDFERAFKGPASKLLQQQQLIMEACKILDVLDQKVKSDILSWFVKLQLEEYAILFSEEQDDAWLDKIDKRYTWIKRKLVDFEDKLGKWFPIHWYVGERMCVEFCNQTRRELSKIMSRRVNDIDMKLLLFAVQRTSVFEQLCAKRYPGSTIVTAAAATGITSPLSPTNPFLDPEEEPAASTVPTPRTSTHPFIGVISRCFEPHLNIYIEYQNKSLSELIDRFVSDLKAQSQRKATDESSNILPSCADLFVYYKQCMQQCSQLSNGEPMLQLALTFGKYLKEYAYKVLMTNLPSNSGKSNTSTASLLQSILKEGESWNKLTEYEQWKTCSLLCTAEYCLETTQQLESKLKEKIDPNLNEKVQFGQEIDAFHSVIKCAIEILVHDVENVCEPALTAMTKLQWFNVESVGDQSAYITSICNHLKNNVPIIRENLSASRKYFTQFCIKLVSSFTPRFIGSMLKCKPISEIGAEQLLLDTHSLKTLLLDLPSIGSQVARKAPSSYTRIVLKGMFKAEMILKLIMAPHTSNSSFVDNYAKFLPESDVQELHKVLDMKGIKRADQAAIVEIYKSRNPTAATVQPVRPTNHNSGQESSRIKRLEKLINKITVVN</sequence>
<dbReference type="InterPro" id="IPR039766">
    <property type="entry name" value="Vps53"/>
</dbReference>